<evidence type="ECO:0000313" key="4">
    <source>
        <dbReference type="EMBL" id="QNR25393.1"/>
    </source>
</evidence>
<dbReference type="GO" id="GO:0008783">
    <property type="term" value="F:agmatinase activity"/>
    <property type="evidence" value="ECO:0007669"/>
    <property type="project" value="TreeGrafter"/>
</dbReference>
<dbReference type="Pfam" id="PF00491">
    <property type="entry name" value="Arginase"/>
    <property type="match status" value="1"/>
</dbReference>
<evidence type="ECO:0000313" key="5">
    <source>
        <dbReference type="Proteomes" id="UP000516305"/>
    </source>
</evidence>
<dbReference type="Proteomes" id="UP000516305">
    <property type="component" value="Chromosome"/>
</dbReference>
<sequence>MILEDFLSPVGGSIIESCAQANEQIFGKRIGIHQEIEGLPEIENYKLALIGVMEDRGSDNAGSAQSPDQVRKYLYNLYWGNWDAPVCDLGNIYSGEKLADTMFALREVCFELIKRGIVPIIIGGSQDLTYGNYRAYDRLEQTVNLVSIDSQFDLGKQDDKLTHRSFLSHIILQKPYILYNFSNIGYQSYFVNQEEVDLMERMYFDIHRLGNMRQDISESEPILRDADIVSFDLSALRQSDAPGNTFHSPNGFSGEEACALARYSGISDKLSSFGIYECNALADKEGRTAHLVAQMIWYFLEGFNLRKGDYPFARKEDYQRFTVLINDGEYELVFYKSPLSGRWWIEVPVRESAGLSSARHKLIPCSYVDYQEAMQNEIPDRWWRAMQKAL</sequence>
<dbReference type="EMBL" id="CP060139">
    <property type="protein sequence ID" value="QNR25393.1"/>
    <property type="molecule type" value="Genomic_DNA"/>
</dbReference>
<dbReference type="SUPFAM" id="SSF52768">
    <property type="entry name" value="Arginase/deacetylase"/>
    <property type="match status" value="1"/>
</dbReference>
<dbReference type="InterPro" id="IPR006035">
    <property type="entry name" value="Ureohydrolase"/>
</dbReference>
<dbReference type="GO" id="GO:0046872">
    <property type="term" value="F:metal ion binding"/>
    <property type="evidence" value="ECO:0007669"/>
    <property type="project" value="UniProtKB-KW"/>
</dbReference>
<dbReference type="KEGG" id="chyd:H4K34_06010"/>
<evidence type="ECO:0000256" key="2">
    <source>
        <dbReference type="ARBA" id="ARBA00022801"/>
    </source>
</evidence>
<gene>
    <name evidence="4" type="ORF">H4K34_06010</name>
</gene>
<accession>A0A7H0VI45</accession>
<keyword evidence="1" id="KW-0479">Metal-binding</keyword>
<dbReference type="PANTHER" id="PTHR11358:SF26">
    <property type="entry name" value="GUANIDINO ACID HYDROLASE, MITOCHONDRIAL"/>
    <property type="match status" value="1"/>
</dbReference>
<keyword evidence="5" id="KW-1185">Reference proteome</keyword>
<dbReference type="PANTHER" id="PTHR11358">
    <property type="entry name" value="ARGINASE/AGMATINASE"/>
    <property type="match status" value="1"/>
</dbReference>
<dbReference type="PROSITE" id="PS51409">
    <property type="entry name" value="ARGINASE_2"/>
    <property type="match status" value="1"/>
</dbReference>
<dbReference type="InterPro" id="IPR023696">
    <property type="entry name" value="Ureohydrolase_dom_sf"/>
</dbReference>
<dbReference type="CDD" id="cd09988">
    <property type="entry name" value="Formimidoylglutamase"/>
    <property type="match status" value="1"/>
</dbReference>
<organism evidence="4 5">
    <name type="scientific">Croceimicrobium hydrocarbonivorans</name>
    <dbReference type="NCBI Taxonomy" id="2761580"/>
    <lineage>
        <taxon>Bacteria</taxon>
        <taxon>Pseudomonadati</taxon>
        <taxon>Bacteroidota</taxon>
        <taxon>Flavobacteriia</taxon>
        <taxon>Flavobacteriales</taxon>
        <taxon>Owenweeksiaceae</taxon>
        <taxon>Croceimicrobium</taxon>
    </lineage>
</organism>
<protein>
    <submittedName>
        <fullName evidence="4">Formimidoylglutamase</fullName>
    </submittedName>
</protein>
<keyword evidence="2" id="KW-0378">Hydrolase</keyword>
<reference evidence="4 5" key="1">
    <citation type="submission" date="2020-08" db="EMBL/GenBank/DDBJ databases">
        <title>Croceimicrobium hydrocarbonivorans gen. nov., sp. nov., a novel marine bacterium isolated from a bacterial consortium that degrades polyethylene terephthalate.</title>
        <authorList>
            <person name="Liu R."/>
        </authorList>
    </citation>
    <scope>NUCLEOTIDE SEQUENCE [LARGE SCALE GENOMIC DNA]</scope>
    <source>
        <strain evidence="4 5">A20-9</strain>
    </source>
</reference>
<dbReference type="GO" id="GO:0033389">
    <property type="term" value="P:putrescine biosynthetic process from arginine, via agmatine"/>
    <property type="evidence" value="ECO:0007669"/>
    <property type="project" value="TreeGrafter"/>
</dbReference>
<name>A0A7H0VI45_9FLAO</name>
<comment type="similarity">
    <text evidence="3">Belongs to the arginase family.</text>
</comment>
<proteinExistence type="inferred from homology"/>
<evidence type="ECO:0000256" key="1">
    <source>
        <dbReference type="ARBA" id="ARBA00022723"/>
    </source>
</evidence>
<dbReference type="AlphaFoldDB" id="A0A7H0VI45"/>
<evidence type="ECO:0000256" key="3">
    <source>
        <dbReference type="PROSITE-ProRule" id="PRU00742"/>
    </source>
</evidence>
<dbReference type="Gene3D" id="3.40.800.10">
    <property type="entry name" value="Ureohydrolase domain"/>
    <property type="match status" value="1"/>
</dbReference>
<dbReference type="RefSeq" id="WP_210759920.1">
    <property type="nucleotide sequence ID" value="NZ_CP060139.1"/>
</dbReference>